<dbReference type="CDD" id="cd06193">
    <property type="entry name" value="siderophore_interacting"/>
    <property type="match status" value="1"/>
</dbReference>
<comment type="similarity">
    <text evidence="1">Belongs to the SIP oxidoreductase family.</text>
</comment>
<comment type="caution">
    <text evidence="3">The sequence shown here is derived from an EMBL/GenBank/DDBJ whole genome shotgun (WGS) entry which is preliminary data.</text>
</comment>
<evidence type="ECO:0000259" key="2">
    <source>
        <dbReference type="PROSITE" id="PS51384"/>
    </source>
</evidence>
<reference evidence="3 4" key="1">
    <citation type="submission" date="2024-01" db="EMBL/GenBank/DDBJ databases">
        <authorList>
            <person name="Deng Y."/>
            <person name="Su J."/>
        </authorList>
    </citation>
    <scope>NUCLEOTIDE SEQUENCE [LARGE SCALE GENOMIC DNA]</scope>
    <source>
        <strain evidence="3 4">CPCC 100088</strain>
    </source>
</reference>
<dbReference type="InterPro" id="IPR017938">
    <property type="entry name" value="Riboflavin_synthase-like_b-brl"/>
</dbReference>
<dbReference type="InterPro" id="IPR007037">
    <property type="entry name" value="SIP_rossman_dom"/>
</dbReference>
<dbReference type="EMBL" id="JAYWLC010000003">
    <property type="protein sequence ID" value="MER5171211.1"/>
    <property type="molecule type" value="Genomic_DNA"/>
</dbReference>
<dbReference type="Pfam" id="PF08021">
    <property type="entry name" value="FAD_binding_9"/>
    <property type="match status" value="1"/>
</dbReference>
<organism evidence="3 4">
    <name type="scientific">Thioclava kandeliae</name>
    <dbReference type="NCBI Taxonomy" id="3070818"/>
    <lineage>
        <taxon>Bacteria</taxon>
        <taxon>Pseudomonadati</taxon>
        <taxon>Pseudomonadota</taxon>
        <taxon>Alphaproteobacteria</taxon>
        <taxon>Rhodobacterales</taxon>
        <taxon>Paracoccaceae</taxon>
        <taxon>Thioclava</taxon>
    </lineage>
</organism>
<dbReference type="InterPro" id="IPR039374">
    <property type="entry name" value="SIP_fam"/>
</dbReference>
<gene>
    <name evidence="3" type="ORF">VSX56_05415</name>
</gene>
<dbReference type="PANTHER" id="PTHR30157:SF0">
    <property type="entry name" value="NADPH-DEPENDENT FERRIC-CHELATE REDUCTASE"/>
    <property type="match status" value="1"/>
</dbReference>
<dbReference type="Pfam" id="PF04954">
    <property type="entry name" value="SIP"/>
    <property type="match status" value="1"/>
</dbReference>
<dbReference type="InterPro" id="IPR039261">
    <property type="entry name" value="FNR_nucleotide-bd"/>
</dbReference>
<feature type="domain" description="FAD-binding FR-type" evidence="2">
    <location>
        <begin position="108"/>
        <end position="232"/>
    </location>
</feature>
<evidence type="ECO:0000313" key="3">
    <source>
        <dbReference type="EMBL" id="MER5171211.1"/>
    </source>
</evidence>
<name>A0ABV1SFA0_9RHOB</name>
<reference evidence="3 4" key="2">
    <citation type="submission" date="2024-06" db="EMBL/GenBank/DDBJ databases">
        <title>Thioclava kandeliae sp. nov. from a rhizosphere soil sample of Kandelia candel in a mangrove.</title>
        <authorList>
            <person name="Mu T."/>
        </authorList>
    </citation>
    <scope>NUCLEOTIDE SEQUENCE [LARGE SCALE GENOMIC DNA]</scope>
    <source>
        <strain evidence="3 4">CPCC 100088</strain>
    </source>
</reference>
<protein>
    <submittedName>
        <fullName evidence="3">Siderophore-interacting protein</fullName>
    </submittedName>
</protein>
<accession>A0ABV1SFA0</accession>
<dbReference type="Gene3D" id="3.40.50.80">
    <property type="entry name" value="Nucleotide-binding domain of ferredoxin-NADP reductase (FNR) module"/>
    <property type="match status" value="1"/>
</dbReference>
<evidence type="ECO:0000256" key="1">
    <source>
        <dbReference type="ARBA" id="ARBA00035644"/>
    </source>
</evidence>
<sequence>MSVAQTFAAAASVSFSCPSDFMIRLSEYLQSYGSSFSAAGGSVEARDSAGHWRIERRGAGLHVAVSAHDAAGRQRLCDTAAFLIDHIAPGLVDRLQWEGLGQEGVLPANMHEAQLVSVRRLSPHLLRLRLRLRCAGLAALMTGGMHFSLLLPPEGRAPVWPSLNAAGRTVWPAGADKLHRAVFTFVDFDPQDHSFTFDLFEHKGGPATHWAQTARAGAQVVIAGPGGGEMPDLAADGSTTLVMAGDETALPAIRHILRNAPPDQRGFVLVETGDPADRLIADLPAGVTLHWLDRAQDEHLAHHLPHLPLPDARAPFQLWIAGEQGMIRAARKLFLEEAALPKTCCYLAGYWTAPK</sequence>
<keyword evidence="4" id="KW-1185">Reference proteome</keyword>
<proteinExistence type="inferred from homology"/>
<dbReference type="RefSeq" id="WP_350935426.1">
    <property type="nucleotide sequence ID" value="NZ_JAYWLC010000003.1"/>
</dbReference>
<dbReference type="InterPro" id="IPR013113">
    <property type="entry name" value="SIP_FAD-bd"/>
</dbReference>
<dbReference type="PANTHER" id="PTHR30157">
    <property type="entry name" value="FERRIC REDUCTASE, NADPH-DEPENDENT"/>
    <property type="match status" value="1"/>
</dbReference>
<dbReference type="Proteomes" id="UP001438953">
    <property type="component" value="Unassembled WGS sequence"/>
</dbReference>
<dbReference type="SUPFAM" id="SSF63380">
    <property type="entry name" value="Riboflavin synthase domain-like"/>
    <property type="match status" value="1"/>
</dbReference>
<dbReference type="Gene3D" id="2.40.30.10">
    <property type="entry name" value="Translation factors"/>
    <property type="match status" value="1"/>
</dbReference>
<dbReference type="PROSITE" id="PS51384">
    <property type="entry name" value="FAD_FR"/>
    <property type="match status" value="1"/>
</dbReference>
<evidence type="ECO:0000313" key="4">
    <source>
        <dbReference type="Proteomes" id="UP001438953"/>
    </source>
</evidence>
<dbReference type="InterPro" id="IPR017927">
    <property type="entry name" value="FAD-bd_FR_type"/>
</dbReference>